<keyword evidence="3" id="KW-1185">Reference proteome</keyword>
<evidence type="ECO:0000256" key="1">
    <source>
        <dbReference type="SAM" id="Phobius"/>
    </source>
</evidence>
<proteinExistence type="predicted"/>
<keyword evidence="1" id="KW-0812">Transmembrane</keyword>
<reference evidence="2" key="3">
    <citation type="submission" date="2023-05" db="EMBL/GenBank/DDBJ databases">
        <authorList>
            <person name="Smith C.H."/>
        </authorList>
    </citation>
    <scope>NUCLEOTIDE SEQUENCE</scope>
    <source>
        <strain evidence="2">CHS0354</strain>
        <tissue evidence="2">Mantle</tissue>
    </source>
</reference>
<dbReference type="Pfam" id="PF09772">
    <property type="entry name" value="Tmem26"/>
    <property type="match status" value="1"/>
</dbReference>
<dbReference type="PANTHER" id="PTHR22168:SF3">
    <property type="entry name" value="TRANSMEMBRANE PROTEIN 26"/>
    <property type="match status" value="1"/>
</dbReference>
<dbReference type="AlphaFoldDB" id="A0AAE0SK12"/>
<keyword evidence="1" id="KW-1133">Transmembrane helix</keyword>
<protein>
    <recommendedName>
        <fullName evidence="4">Transmembrane protein 26</fullName>
    </recommendedName>
</protein>
<feature type="transmembrane region" description="Helical" evidence="1">
    <location>
        <begin position="124"/>
        <end position="144"/>
    </location>
</feature>
<organism evidence="2 3">
    <name type="scientific">Potamilus streckersoni</name>
    <dbReference type="NCBI Taxonomy" id="2493646"/>
    <lineage>
        <taxon>Eukaryota</taxon>
        <taxon>Metazoa</taxon>
        <taxon>Spiralia</taxon>
        <taxon>Lophotrochozoa</taxon>
        <taxon>Mollusca</taxon>
        <taxon>Bivalvia</taxon>
        <taxon>Autobranchia</taxon>
        <taxon>Heteroconchia</taxon>
        <taxon>Palaeoheterodonta</taxon>
        <taxon>Unionida</taxon>
        <taxon>Unionoidea</taxon>
        <taxon>Unionidae</taxon>
        <taxon>Ambleminae</taxon>
        <taxon>Lampsilini</taxon>
        <taxon>Potamilus</taxon>
    </lineage>
</organism>
<comment type="caution">
    <text evidence="2">The sequence shown here is derived from an EMBL/GenBank/DDBJ whole genome shotgun (WGS) entry which is preliminary data.</text>
</comment>
<evidence type="ECO:0008006" key="4">
    <source>
        <dbReference type="Google" id="ProtNLM"/>
    </source>
</evidence>
<feature type="transmembrane region" description="Helical" evidence="1">
    <location>
        <begin position="93"/>
        <end position="112"/>
    </location>
</feature>
<dbReference type="InterPro" id="IPR019169">
    <property type="entry name" value="Transmembrane_26"/>
</dbReference>
<reference evidence="2" key="1">
    <citation type="journal article" date="2021" name="Genome Biol. Evol.">
        <title>A High-Quality Reference Genome for a Parasitic Bivalve with Doubly Uniparental Inheritance (Bivalvia: Unionida).</title>
        <authorList>
            <person name="Smith C.H."/>
        </authorList>
    </citation>
    <scope>NUCLEOTIDE SEQUENCE</scope>
    <source>
        <strain evidence="2">CHS0354</strain>
    </source>
</reference>
<name>A0AAE0SK12_9BIVA</name>
<feature type="transmembrane region" description="Helical" evidence="1">
    <location>
        <begin position="156"/>
        <end position="176"/>
    </location>
</feature>
<accession>A0AAE0SK12</accession>
<evidence type="ECO:0000313" key="3">
    <source>
        <dbReference type="Proteomes" id="UP001195483"/>
    </source>
</evidence>
<keyword evidence="1" id="KW-0472">Membrane</keyword>
<dbReference type="Proteomes" id="UP001195483">
    <property type="component" value="Unassembled WGS sequence"/>
</dbReference>
<gene>
    <name evidence="2" type="ORF">CHS0354_031352</name>
</gene>
<dbReference type="PANTHER" id="PTHR22168">
    <property type="entry name" value="TMEM26 PROTEIN"/>
    <property type="match status" value="1"/>
</dbReference>
<sequence length="315" mass="35565">MEVNRWCPAFFLYLTSTLPTVWLLELKLQYNYISSLSGPSSTISHVLPTGMTDNTNLTVSTISATINVTNVSASTTTTTEPQSLDNLLDADTWIIFVEQSLVYMLVICRWLLPRGNVSRDYLSDLLLEFLAIASDIMELLAIFAEEKVKGNISVTYTILTIWSLSFIQFIPVLVHKRKYRHVRSPRLGWLHGRCGDYFAEVTVTCMSIIVQDGPFLIVRLYVIVGLNVVTYGLAFFVLKNILTILLLLYRLFALCIDLPCCYEKENVFLAVDSVDFSKPVELTLPKPDPLKINETLSRTKEFRADKNGVLSSPVT</sequence>
<reference evidence="2" key="2">
    <citation type="journal article" date="2021" name="Genome Biol. Evol.">
        <title>Developing a high-quality reference genome for a parasitic bivalve with doubly uniparental inheritance (Bivalvia: Unionida).</title>
        <authorList>
            <person name="Smith C.H."/>
        </authorList>
    </citation>
    <scope>NUCLEOTIDE SEQUENCE</scope>
    <source>
        <strain evidence="2">CHS0354</strain>
        <tissue evidence="2">Mantle</tissue>
    </source>
</reference>
<dbReference type="EMBL" id="JAEAOA010001877">
    <property type="protein sequence ID" value="KAK3593292.1"/>
    <property type="molecule type" value="Genomic_DNA"/>
</dbReference>
<evidence type="ECO:0000313" key="2">
    <source>
        <dbReference type="EMBL" id="KAK3593292.1"/>
    </source>
</evidence>